<evidence type="ECO:0000256" key="7">
    <source>
        <dbReference type="ARBA" id="ARBA00023125"/>
    </source>
</evidence>
<evidence type="ECO:0000313" key="13">
    <source>
        <dbReference type="EMBL" id="SUQ13496.1"/>
    </source>
</evidence>
<gene>
    <name evidence="13" type="ORF">SAMN05216529_103226</name>
</gene>
<organism evidence="13 14">
    <name type="scientific">Faecalicatena contorta</name>
    <dbReference type="NCBI Taxonomy" id="39482"/>
    <lineage>
        <taxon>Bacteria</taxon>
        <taxon>Bacillati</taxon>
        <taxon>Bacillota</taxon>
        <taxon>Clostridia</taxon>
        <taxon>Lachnospirales</taxon>
        <taxon>Lachnospiraceae</taxon>
        <taxon>Faecalicatena</taxon>
    </lineage>
</organism>
<comment type="subcellular location">
    <subcellularLocation>
        <location evidence="1">Cytoplasm</location>
    </subcellularLocation>
</comment>
<dbReference type="PANTHER" id="PTHR42713">
    <property type="entry name" value="HISTIDINE KINASE-RELATED"/>
    <property type="match status" value="1"/>
</dbReference>
<evidence type="ECO:0000259" key="12">
    <source>
        <dbReference type="PROSITE" id="PS50110"/>
    </source>
</evidence>
<evidence type="ECO:0000256" key="2">
    <source>
        <dbReference type="ARBA" id="ARBA00018672"/>
    </source>
</evidence>
<dbReference type="SUPFAM" id="SSF52172">
    <property type="entry name" value="CheY-like"/>
    <property type="match status" value="1"/>
</dbReference>
<feature type="domain" description="HTH araC/xylS-type" evidence="11">
    <location>
        <begin position="429"/>
        <end position="527"/>
    </location>
</feature>
<dbReference type="RefSeq" id="WP_109709483.1">
    <property type="nucleotide sequence ID" value="NZ_QGDS01000003.1"/>
</dbReference>
<dbReference type="GO" id="GO:0005737">
    <property type="term" value="C:cytoplasm"/>
    <property type="evidence" value="ECO:0007669"/>
    <property type="project" value="UniProtKB-SubCell"/>
</dbReference>
<dbReference type="SUPFAM" id="SSF46689">
    <property type="entry name" value="Homeodomain-like"/>
    <property type="match status" value="2"/>
</dbReference>
<dbReference type="GO" id="GO:0003700">
    <property type="term" value="F:DNA-binding transcription factor activity"/>
    <property type="evidence" value="ECO:0007669"/>
    <property type="project" value="InterPro"/>
</dbReference>
<name>A0A316A123_9FIRM</name>
<dbReference type="CDD" id="cd17536">
    <property type="entry name" value="REC_YesN-like"/>
    <property type="match status" value="1"/>
</dbReference>
<dbReference type="Pfam" id="PF00072">
    <property type="entry name" value="Response_reg"/>
    <property type="match status" value="1"/>
</dbReference>
<evidence type="ECO:0000256" key="3">
    <source>
        <dbReference type="ARBA" id="ARBA00022490"/>
    </source>
</evidence>
<accession>A0A316A123</accession>
<feature type="modified residue" description="4-aspartylphosphate" evidence="10">
    <location>
        <position position="55"/>
    </location>
</feature>
<keyword evidence="4 10" id="KW-0597">Phosphoprotein</keyword>
<dbReference type="PROSITE" id="PS01124">
    <property type="entry name" value="HTH_ARAC_FAMILY_2"/>
    <property type="match status" value="1"/>
</dbReference>
<keyword evidence="3" id="KW-0963">Cytoplasm</keyword>
<dbReference type="Gene3D" id="3.40.50.2300">
    <property type="match status" value="1"/>
</dbReference>
<dbReference type="PANTHER" id="PTHR42713:SF3">
    <property type="entry name" value="TRANSCRIPTIONAL REGULATORY PROTEIN HPTR"/>
    <property type="match status" value="1"/>
</dbReference>
<dbReference type="Gene3D" id="1.10.10.60">
    <property type="entry name" value="Homeodomain-like"/>
    <property type="match status" value="2"/>
</dbReference>
<evidence type="ECO:0000256" key="10">
    <source>
        <dbReference type="PROSITE-ProRule" id="PRU00169"/>
    </source>
</evidence>
<dbReference type="InterPro" id="IPR051552">
    <property type="entry name" value="HptR"/>
</dbReference>
<reference evidence="14" key="1">
    <citation type="submission" date="2017-07" db="EMBL/GenBank/DDBJ databases">
        <authorList>
            <person name="Varghese N."/>
            <person name="Submissions S."/>
        </authorList>
    </citation>
    <scope>NUCLEOTIDE SEQUENCE [LARGE SCALE GENOMIC DNA]</scope>
    <source>
        <strain evidence="14">NLAE-zl-C134</strain>
    </source>
</reference>
<dbReference type="SMART" id="SM00448">
    <property type="entry name" value="REC"/>
    <property type="match status" value="1"/>
</dbReference>
<keyword evidence="5" id="KW-0902">Two-component regulatory system</keyword>
<proteinExistence type="predicted"/>
<feature type="domain" description="Response regulatory" evidence="12">
    <location>
        <begin position="3"/>
        <end position="120"/>
    </location>
</feature>
<keyword evidence="7" id="KW-0238">DNA-binding</keyword>
<evidence type="ECO:0000256" key="6">
    <source>
        <dbReference type="ARBA" id="ARBA00023015"/>
    </source>
</evidence>
<dbReference type="PROSITE" id="PS50110">
    <property type="entry name" value="RESPONSE_REGULATORY"/>
    <property type="match status" value="1"/>
</dbReference>
<dbReference type="SMART" id="SM00342">
    <property type="entry name" value="HTH_ARAC"/>
    <property type="match status" value="1"/>
</dbReference>
<dbReference type="InterPro" id="IPR001789">
    <property type="entry name" value="Sig_transdc_resp-reg_receiver"/>
</dbReference>
<keyword evidence="8" id="KW-0804">Transcription</keyword>
<dbReference type="Pfam" id="PF12833">
    <property type="entry name" value="HTH_18"/>
    <property type="match status" value="1"/>
</dbReference>
<dbReference type="InterPro" id="IPR009057">
    <property type="entry name" value="Homeodomain-like_sf"/>
</dbReference>
<evidence type="ECO:0000259" key="11">
    <source>
        <dbReference type="PROSITE" id="PS01124"/>
    </source>
</evidence>
<evidence type="ECO:0000256" key="5">
    <source>
        <dbReference type="ARBA" id="ARBA00023012"/>
    </source>
</evidence>
<dbReference type="OrthoDB" id="9794370at2"/>
<dbReference type="Proteomes" id="UP000254051">
    <property type="component" value="Unassembled WGS sequence"/>
</dbReference>
<dbReference type="InterPro" id="IPR011006">
    <property type="entry name" value="CheY-like_superfamily"/>
</dbReference>
<keyword evidence="14" id="KW-1185">Reference proteome</keyword>
<dbReference type="InterPro" id="IPR018060">
    <property type="entry name" value="HTH_AraC"/>
</dbReference>
<evidence type="ECO:0000256" key="1">
    <source>
        <dbReference type="ARBA" id="ARBA00004496"/>
    </source>
</evidence>
<evidence type="ECO:0000256" key="8">
    <source>
        <dbReference type="ARBA" id="ARBA00023163"/>
    </source>
</evidence>
<keyword evidence="6" id="KW-0805">Transcription regulation</keyword>
<evidence type="ECO:0000313" key="14">
    <source>
        <dbReference type="Proteomes" id="UP000254051"/>
    </source>
</evidence>
<evidence type="ECO:0000256" key="9">
    <source>
        <dbReference type="ARBA" id="ARBA00024867"/>
    </source>
</evidence>
<protein>
    <recommendedName>
        <fullName evidence="2">Stage 0 sporulation protein A homolog</fullName>
    </recommendedName>
</protein>
<sequence length="532" mass="60864">MYHILIVDDEFLVRLGLKTTINWEANGYKVVGEASNGKEALEMVQSSMPDIVLVDIKMPLMDGLEFITEAKKISEDISFIILSNYDNFQYAKRAMKLGVSQYLLKSEINEETLLATLESVCTERRSRHVRHRDDNQARTAYLSNNLSKAQINACIPIGRMDAPPEGLFRARSYVVIKYFCGIGLLNEQSIDMLSKTMISLIEDEFCGAVYSEVIYQMHYYITLIFPEESHSDSERSYIEKSASIGRKIKHYFSVSLKGGLSRSGKAESLPQLLRQAEWARQQCFFGGTQGTAHMRFAGGNTFVVYEERFQENLKKDERPHVSSSKVLGYLTENNSQELGNYIQDIFVRIKEQSAYTVVKHTFIDFLSIAKSSLEKLNVPVTESFLAKLDYDNWNIITSVEETEVYVHDIFEGILGFMSIGISGYSASVKKTIAYVEENYASNITLEDVARHGEISKSYLSMLFKQETGINFITYLNQYRIEKGKKLLTDTNLKIYEIAEVIGFGSPYYFSKVFKEMTGMQCKEYRNYYSEMN</sequence>
<dbReference type="GO" id="GO:0000160">
    <property type="term" value="P:phosphorelay signal transduction system"/>
    <property type="evidence" value="ECO:0007669"/>
    <property type="project" value="UniProtKB-KW"/>
</dbReference>
<dbReference type="AlphaFoldDB" id="A0A316A123"/>
<evidence type="ECO:0000256" key="4">
    <source>
        <dbReference type="ARBA" id="ARBA00022553"/>
    </source>
</evidence>
<dbReference type="EMBL" id="UHJJ01000003">
    <property type="protein sequence ID" value="SUQ13496.1"/>
    <property type="molecule type" value="Genomic_DNA"/>
</dbReference>
<comment type="function">
    <text evidence="9">May play the central regulatory role in sporulation. It may be an element of the effector pathway responsible for the activation of sporulation genes in response to nutritional stress. Spo0A may act in concert with spo0H (a sigma factor) to control the expression of some genes that are critical to the sporulation process.</text>
</comment>
<dbReference type="GO" id="GO:0043565">
    <property type="term" value="F:sequence-specific DNA binding"/>
    <property type="evidence" value="ECO:0007669"/>
    <property type="project" value="InterPro"/>
</dbReference>